<dbReference type="InterPro" id="IPR013325">
    <property type="entry name" value="RNA_pol_sigma_r2"/>
</dbReference>
<dbReference type="AlphaFoldDB" id="A0A1G8F0Z8"/>
<keyword evidence="5 6" id="KW-0804">Transcription</keyword>
<evidence type="ECO:0000259" key="7">
    <source>
        <dbReference type="Pfam" id="PF04542"/>
    </source>
</evidence>
<dbReference type="InterPro" id="IPR013249">
    <property type="entry name" value="RNA_pol_sigma70_r4_t2"/>
</dbReference>
<evidence type="ECO:0000313" key="9">
    <source>
        <dbReference type="EMBL" id="SDH75821.1"/>
    </source>
</evidence>
<name>A0A1G8F0Z8_ANETH</name>
<dbReference type="PANTHER" id="PTHR43133:SF60">
    <property type="entry name" value="RNA POLYMERASE SIGMA FACTOR SIGV"/>
    <property type="match status" value="1"/>
</dbReference>
<accession>A0A1G8F0Z8</accession>
<evidence type="ECO:0000256" key="4">
    <source>
        <dbReference type="ARBA" id="ARBA00023125"/>
    </source>
</evidence>
<dbReference type="InterPro" id="IPR036388">
    <property type="entry name" value="WH-like_DNA-bd_sf"/>
</dbReference>
<reference evidence="9 10" key="1">
    <citation type="submission" date="2016-10" db="EMBL/GenBank/DDBJ databases">
        <authorList>
            <person name="de Groot N.N."/>
        </authorList>
    </citation>
    <scope>NUCLEOTIDE SEQUENCE [LARGE SCALE GENOMIC DNA]</scope>
    <source>
        <strain evidence="9 10">L 420-91</strain>
    </source>
</reference>
<evidence type="ECO:0000256" key="3">
    <source>
        <dbReference type="ARBA" id="ARBA00023082"/>
    </source>
</evidence>
<evidence type="ECO:0000256" key="1">
    <source>
        <dbReference type="ARBA" id="ARBA00010641"/>
    </source>
</evidence>
<dbReference type="GO" id="GO:0006950">
    <property type="term" value="P:response to stress"/>
    <property type="evidence" value="ECO:0007669"/>
    <property type="project" value="UniProtKB-ARBA"/>
</dbReference>
<sequence length="219" mass="25898">MAMHVRFSYFLKPVAQEDVYRLRETDFRMWRKLDITEQRIIQRAKNGDRDAFAELVDLYKDKIYHVSYRMLGNRQEAEDVAQETFLRVYANLDSYDPKYKFSTWIYRIASNLSIDVIRKRKKNLSIDAEITGADGVDWHDRLADTSKGPEEEVLTDELQEEVQGAIMGLSPKYRVVMLLRYIENLSLQEISEVVQLPVSTIKTRIHRGREALRKKLRFM</sequence>
<dbReference type="CDD" id="cd06171">
    <property type="entry name" value="Sigma70_r4"/>
    <property type="match status" value="1"/>
</dbReference>
<evidence type="ECO:0000256" key="5">
    <source>
        <dbReference type="ARBA" id="ARBA00023163"/>
    </source>
</evidence>
<dbReference type="NCBIfam" id="NF007223">
    <property type="entry name" value="PRK09641.1"/>
    <property type="match status" value="1"/>
</dbReference>
<dbReference type="InterPro" id="IPR014294">
    <property type="entry name" value="RNA_pol_sigma-W_bacilli"/>
</dbReference>
<dbReference type="InterPro" id="IPR013324">
    <property type="entry name" value="RNA_pol_sigma_r3/r4-like"/>
</dbReference>
<dbReference type="NCBIfam" id="TIGR02948">
    <property type="entry name" value="SigW_bacill"/>
    <property type="match status" value="1"/>
</dbReference>
<keyword evidence="2 6" id="KW-0805">Transcription regulation</keyword>
<dbReference type="Gene3D" id="1.10.1740.10">
    <property type="match status" value="1"/>
</dbReference>
<dbReference type="Proteomes" id="UP000198956">
    <property type="component" value="Unassembled WGS sequence"/>
</dbReference>
<feature type="domain" description="RNA polymerase sigma factor 70 region 4 type 2" evidence="8">
    <location>
        <begin position="160"/>
        <end position="212"/>
    </location>
</feature>
<keyword evidence="3 6" id="KW-0731">Sigma factor</keyword>
<keyword evidence="4 6" id="KW-0238">DNA-binding</keyword>
<dbReference type="PANTHER" id="PTHR43133">
    <property type="entry name" value="RNA POLYMERASE ECF-TYPE SIGMA FACTO"/>
    <property type="match status" value="1"/>
</dbReference>
<evidence type="ECO:0000256" key="2">
    <source>
        <dbReference type="ARBA" id="ARBA00023015"/>
    </source>
</evidence>
<dbReference type="Pfam" id="PF04542">
    <property type="entry name" value="Sigma70_r2"/>
    <property type="match status" value="1"/>
</dbReference>
<dbReference type="Pfam" id="PF08281">
    <property type="entry name" value="Sigma70_r4_2"/>
    <property type="match status" value="1"/>
</dbReference>
<dbReference type="SUPFAM" id="SSF88659">
    <property type="entry name" value="Sigma3 and sigma4 domains of RNA polymerase sigma factors"/>
    <property type="match status" value="1"/>
</dbReference>
<gene>
    <name evidence="9" type="ORF">SAMN04489735_10534</name>
</gene>
<evidence type="ECO:0000313" key="10">
    <source>
        <dbReference type="Proteomes" id="UP000198956"/>
    </source>
</evidence>
<dbReference type="SUPFAM" id="SSF88946">
    <property type="entry name" value="Sigma2 domain of RNA polymerase sigma factors"/>
    <property type="match status" value="1"/>
</dbReference>
<organism evidence="9 10">
    <name type="scientific">Aneurinibacillus thermoaerophilus</name>
    <dbReference type="NCBI Taxonomy" id="143495"/>
    <lineage>
        <taxon>Bacteria</taxon>
        <taxon>Bacillati</taxon>
        <taxon>Bacillota</taxon>
        <taxon>Bacilli</taxon>
        <taxon>Bacillales</taxon>
        <taxon>Paenibacillaceae</taxon>
        <taxon>Aneurinibacillus group</taxon>
        <taxon>Aneurinibacillus</taxon>
    </lineage>
</organism>
<dbReference type="InterPro" id="IPR039425">
    <property type="entry name" value="RNA_pol_sigma-70-like"/>
</dbReference>
<evidence type="ECO:0000259" key="8">
    <source>
        <dbReference type="Pfam" id="PF08281"/>
    </source>
</evidence>
<comment type="similarity">
    <text evidence="1 6">Belongs to the sigma-70 factor family. ECF subfamily.</text>
</comment>
<dbReference type="GO" id="GO:0003677">
    <property type="term" value="F:DNA binding"/>
    <property type="evidence" value="ECO:0007669"/>
    <property type="project" value="UniProtKB-KW"/>
</dbReference>
<protein>
    <recommendedName>
        <fullName evidence="6">RNA polymerase sigma factor</fullName>
    </recommendedName>
</protein>
<proteinExistence type="inferred from homology"/>
<dbReference type="EMBL" id="FNDE01000053">
    <property type="protein sequence ID" value="SDH75821.1"/>
    <property type="molecule type" value="Genomic_DNA"/>
</dbReference>
<dbReference type="GO" id="GO:0006352">
    <property type="term" value="P:DNA-templated transcription initiation"/>
    <property type="evidence" value="ECO:0007669"/>
    <property type="project" value="InterPro"/>
</dbReference>
<dbReference type="InterPro" id="IPR007627">
    <property type="entry name" value="RNA_pol_sigma70_r2"/>
</dbReference>
<dbReference type="InterPro" id="IPR000838">
    <property type="entry name" value="RNA_pol_sigma70_ECF_CS"/>
</dbReference>
<dbReference type="InterPro" id="IPR014284">
    <property type="entry name" value="RNA_pol_sigma-70_dom"/>
</dbReference>
<dbReference type="NCBIfam" id="TIGR02937">
    <property type="entry name" value="sigma70-ECF"/>
    <property type="match status" value="1"/>
</dbReference>
<dbReference type="Gene3D" id="1.10.10.10">
    <property type="entry name" value="Winged helix-like DNA-binding domain superfamily/Winged helix DNA-binding domain"/>
    <property type="match status" value="1"/>
</dbReference>
<dbReference type="GO" id="GO:0016987">
    <property type="term" value="F:sigma factor activity"/>
    <property type="evidence" value="ECO:0007669"/>
    <property type="project" value="UniProtKB-KW"/>
</dbReference>
<evidence type="ECO:0000256" key="6">
    <source>
        <dbReference type="RuleBase" id="RU000716"/>
    </source>
</evidence>
<feature type="domain" description="RNA polymerase sigma-70 region 2" evidence="7">
    <location>
        <begin position="55"/>
        <end position="122"/>
    </location>
</feature>
<dbReference type="PROSITE" id="PS01063">
    <property type="entry name" value="SIGMA70_ECF"/>
    <property type="match status" value="1"/>
</dbReference>